<evidence type="ECO:0000313" key="3">
    <source>
        <dbReference type="Proteomes" id="UP000265798"/>
    </source>
</evidence>
<dbReference type="OrthoDB" id="7016221at2"/>
<gene>
    <name evidence="2" type="ORF">DLM75_10905</name>
</gene>
<name>A0A396ZB82_9LEPT</name>
<accession>A0A396ZB82</accession>
<dbReference type="InterPro" id="IPR006342">
    <property type="entry name" value="FkbM_mtfrase"/>
</dbReference>
<reference evidence="3" key="1">
    <citation type="submission" date="2018-05" db="EMBL/GenBank/DDBJ databases">
        <title>Leptospira yasudae sp. nov. and Leptospira stimsonii sp. nov., two pathogenic species of the genus Leptospira isolated from environmental sources.</title>
        <authorList>
            <person name="Casanovas-Massana A."/>
            <person name="Hamond C."/>
            <person name="Santos L.A."/>
            <person name="Hacker K.P."/>
            <person name="Balassiano I."/>
            <person name="Medeiros M.A."/>
            <person name="Reis M.G."/>
            <person name="Ko A.I."/>
            <person name="Wunder E.A."/>
        </authorList>
    </citation>
    <scope>NUCLEOTIDE SEQUENCE [LARGE SCALE GENOMIC DNA]</scope>
    <source>
        <strain evidence="3">Yale</strain>
    </source>
</reference>
<proteinExistence type="predicted"/>
<protein>
    <submittedName>
        <fullName evidence="2">FkbM family methyltransferase</fullName>
    </submittedName>
</protein>
<dbReference type="InterPro" id="IPR029063">
    <property type="entry name" value="SAM-dependent_MTases_sf"/>
</dbReference>
<dbReference type="AlphaFoldDB" id="A0A396ZB82"/>
<dbReference type="SUPFAM" id="SSF53335">
    <property type="entry name" value="S-adenosyl-L-methionine-dependent methyltransferases"/>
    <property type="match status" value="1"/>
</dbReference>
<evidence type="ECO:0000313" key="2">
    <source>
        <dbReference type="EMBL" id="RHX90977.1"/>
    </source>
</evidence>
<dbReference type="GO" id="GO:0032259">
    <property type="term" value="P:methylation"/>
    <property type="evidence" value="ECO:0007669"/>
    <property type="project" value="UniProtKB-KW"/>
</dbReference>
<sequence length="257" mass="29454">MQTEILRNLMDRKKEVNYGSLILSFAIPNALNRYRADTFVTKEPETLEWIDSIPSGSIFWDIGANVGLYSCYAAKKRNCRVFSFEPSVFNLELLARNIYLNDLGDRVTIIPLPLSEKLSFSKLNMTTKEWGGALSTYDQNYGHDGKPMRTVFNFPTIGLSMDESANLLKIPQPTYIKMDVDGIEHLILKGGKKVLSKVKGILIEINDSFDEQTKESRKYLEKAGFQLKEKRHAEEFNTGMAQFTFNQIWIRKMKTKA</sequence>
<dbReference type="Proteomes" id="UP000265798">
    <property type="component" value="Unassembled WGS sequence"/>
</dbReference>
<dbReference type="Gene3D" id="3.40.50.150">
    <property type="entry name" value="Vaccinia Virus protein VP39"/>
    <property type="match status" value="1"/>
</dbReference>
<dbReference type="PANTHER" id="PTHR34203">
    <property type="entry name" value="METHYLTRANSFERASE, FKBM FAMILY PROTEIN"/>
    <property type="match status" value="1"/>
</dbReference>
<dbReference type="InterPro" id="IPR052514">
    <property type="entry name" value="SAM-dependent_MTase"/>
</dbReference>
<evidence type="ECO:0000259" key="1">
    <source>
        <dbReference type="Pfam" id="PF05050"/>
    </source>
</evidence>
<organism evidence="2 3">
    <name type="scientific">Leptospira stimsonii</name>
    <dbReference type="NCBI Taxonomy" id="2202203"/>
    <lineage>
        <taxon>Bacteria</taxon>
        <taxon>Pseudomonadati</taxon>
        <taxon>Spirochaetota</taxon>
        <taxon>Spirochaetia</taxon>
        <taxon>Leptospirales</taxon>
        <taxon>Leptospiraceae</taxon>
        <taxon>Leptospira</taxon>
    </lineage>
</organism>
<dbReference type="NCBIfam" id="TIGR01444">
    <property type="entry name" value="fkbM_fam"/>
    <property type="match status" value="1"/>
</dbReference>
<dbReference type="Pfam" id="PF05050">
    <property type="entry name" value="Methyltransf_21"/>
    <property type="match status" value="1"/>
</dbReference>
<keyword evidence="2" id="KW-0489">Methyltransferase</keyword>
<feature type="domain" description="Methyltransferase FkbM" evidence="1">
    <location>
        <begin position="61"/>
        <end position="227"/>
    </location>
</feature>
<dbReference type="GO" id="GO:0008168">
    <property type="term" value="F:methyltransferase activity"/>
    <property type="evidence" value="ECO:0007669"/>
    <property type="project" value="UniProtKB-KW"/>
</dbReference>
<dbReference type="EMBL" id="QHCT01000002">
    <property type="protein sequence ID" value="RHX90977.1"/>
    <property type="molecule type" value="Genomic_DNA"/>
</dbReference>
<comment type="caution">
    <text evidence="2">The sequence shown here is derived from an EMBL/GenBank/DDBJ whole genome shotgun (WGS) entry which is preliminary data.</text>
</comment>
<keyword evidence="2" id="KW-0808">Transferase</keyword>
<dbReference type="PANTHER" id="PTHR34203:SF15">
    <property type="entry name" value="SLL1173 PROTEIN"/>
    <property type="match status" value="1"/>
</dbReference>